<dbReference type="Pfam" id="PF13579">
    <property type="entry name" value="Glyco_trans_4_4"/>
    <property type="match status" value="1"/>
</dbReference>
<keyword evidence="1" id="KW-0328">Glycosyltransferase</keyword>
<dbReference type="RefSeq" id="WP_158048868.1">
    <property type="nucleotide sequence ID" value="NZ_WAJR01000003.1"/>
</dbReference>
<feature type="domain" description="Glycosyltransferase subfamily 4-like N-terminal" evidence="3">
    <location>
        <begin position="14"/>
        <end position="202"/>
    </location>
</feature>
<dbReference type="GeneID" id="98657263"/>
<keyword evidence="2 4" id="KW-0808">Transferase</keyword>
<dbReference type="OrthoDB" id="9790710at2"/>
<sequence length="408" mass="45052">MNILVITAQKPDSTGSGVYAAETVRAFSSAGHDVTLVAGIDVADEATLPEGVAFHPVRFRTPELPFPVCGMSDQMPYEATRYRDMTPEMCERFKHAFDQAIREACEERFPDVVLCHHLYLACSVTVRCVREVAEARGFARPSVRGICHSTDLRQMGKHSLEREFIVEGVRALDCIFALHEPQKREIVELYGVPEKRVCVVGSGYNDELFNPTGRTPHVEGAPAHFLYVGKIWRKKGVESLIRCAQLLETAPSDITFNLVGGYNDEREFAELRTLADASPYRFDFPGKVDQNQLARIYRDSDAFVLPSFFEGLPLVVIEALACGCKAVVTDLPGIRPWISTNIPAAPVWFIEPPRMESVDEPVADDLPAFEQRLAKALDTAAAAPAPSAANFAGIERVTWAGLAEKLIA</sequence>
<dbReference type="Proteomes" id="UP000468668">
    <property type="component" value="Unassembled WGS sequence"/>
</dbReference>
<dbReference type="PANTHER" id="PTHR45947:SF13">
    <property type="entry name" value="TRANSFERASE"/>
    <property type="match status" value="1"/>
</dbReference>
<comment type="caution">
    <text evidence="4">The sequence shown here is derived from an EMBL/GenBank/DDBJ whole genome shotgun (WGS) entry which is preliminary data.</text>
</comment>
<dbReference type="AlphaFoldDB" id="A0A6N6NNJ8"/>
<dbReference type="InterPro" id="IPR050194">
    <property type="entry name" value="Glycosyltransferase_grp1"/>
</dbReference>
<evidence type="ECO:0000313" key="4">
    <source>
        <dbReference type="EMBL" id="KAB1642058.1"/>
    </source>
</evidence>
<dbReference type="GO" id="GO:0016757">
    <property type="term" value="F:glycosyltransferase activity"/>
    <property type="evidence" value="ECO:0007669"/>
    <property type="project" value="UniProtKB-KW"/>
</dbReference>
<accession>A0A6N6NNJ8</accession>
<dbReference type="GO" id="GO:1901137">
    <property type="term" value="P:carbohydrate derivative biosynthetic process"/>
    <property type="evidence" value="ECO:0007669"/>
    <property type="project" value="UniProtKB-ARBA"/>
</dbReference>
<evidence type="ECO:0000313" key="5">
    <source>
        <dbReference type="Proteomes" id="UP000468668"/>
    </source>
</evidence>
<organism evidence="4 5">
    <name type="scientific">Ellagibacter isourolithinifaciens</name>
    <dbReference type="NCBI Taxonomy" id="2137581"/>
    <lineage>
        <taxon>Bacteria</taxon>
        <taxon>Bacillati</taxon>
        <taxon>Actinomycetota</taxon>
        <taxon>Coriobacteriia</taxon>
        <taxon>Eggerthellales</taxon>
        <taxon>Eggerthellaceae</taxon>
        <taxon>Ellagibacter</taxon>
    </lineage>
</organism>
<name>A0A6N6NNJ8_9ACTN</name>
<dbReference type="PANTHER" id="PTHR45947">
    <property type="entry name" value="SULFOQUINOVOSYL TRANSFERASE SQD2"/>
    <property type="match status" value="1"/>
</dbReference>
<dbReference type="Pfam" id="PF13692">
    <property type="entry name" value="Glyco_trans_1_4"/>
    <property type="match status" value="1"/>
</dbReference>
<dbReference type="Gene3D" id="3.40.50.2000">
    <property type="entry name" value="Glycogen Phosphorylase B"/>
    <property type="match status" value="2"/>
</dbReference>
<protein>
    <submittedName>
        <fullName evidence="4">Glycosyltransferase family 4 protein</fullName>
    </submittedName>
</protein>
<dbReference type="InterPro" id="IPR028098">
    <property type="entry name" value="Glyco_trans_4-like_N"/>
</dbReference>
<evidence type="ECO:0000259" key="3">
    <source>
        <dbReference type="Pfam" id="PF13579"/>
    </source>
</evidence>
<dbReference type="CDD" id="cd03801">
    <property type="entry name" value="GT4_PimA-like"/>
    <property type="match status" value="1"/>
</dbReference>
<proteinExistence type="predicted"/>
<evidence type="ECO:0000256" key="1">
    <source>
        <dbReference type="ARBA" id="ARBA00022676"/>
    </source>
</evidence>
<dbReference type="EMBL" id="WAJR01000003">
    <property type="protein sequence ID" value="KAB1642058.1"/>
    <property type="molecule type" value="Genomic_DNA"/>
</dbReference>
<dbReference type="SUPFAM" id="SSF53756">
    <property type="entry name" value="UDP-Glycosyltransferase/glycogen phosphorylase"/>
    <property type="match status" value="1"/>
</dbReference>
<gene>
    <name evidence="4" type="ORF">F8C90_02465</name>
</gene>
<evidence type="ECO:0000256" key="2">
    <source>
        <dbReference type="ARBA" id="ARBA00022679"/>
    </source>
</evidence>
<reference evidence="4 5" key="1">
    <citation type="submission" date="2019-09" db="EMBL/GenBank/DDBJ databases">
        <title>Whole genome shotgun sequencing (WGS) of Ellagibacter isourolithinifaciens DSM 104140(T) and Adlercreutzia muris DSM 29508(T).</title>
        <authorList>
            <person name="Stoll D.A."/>
            <person name="Danylec N."/>
            <person name="Huch M."/>
        </authorList>
    </citation>
    <scope>NUCLEOTIDE SEQUENCE [LARGE SCALE GENOMIC DNA]</scope>
    <source>
        <strain evidence="4 5">DSM 104140</strain>
    </source>
</reference>
<keyword evidence="5" id="KW-1185">Reference proteome</keyword>